<accession>A0A2Z4LM54</accession>
<protein>
    <submittedName>
        <fullName evidence="1">Uncharacterized protein</fullName>
    </submittedName>
</protein>
<dbReference type="RefSeq" id="WP_029330608.1">
    <property type="nucleotide sequence ID" value="NZ_CP030103.1"/>
</dbReference>
<reference evidence="2" key="1">
    <citation type="submission" date="2018-06" db="EMBL/GenBank/DDBJ databases">
        <title>Complete genome sequences of Mycoplasma anatis, M. anseris and M. cloacale type strains.</title>
        <authorList>
            <person name="Grozner D."/>
            <person name="Forro B."/>
            <person name="Sulyok K.M."/>
            <person name="Marton S."/>
            <person name="Kreizinger Z."/>
            <person name="Banyai K."/>
            <person name="Gyuranecz M."/>
        </authorList>
    </citation>
    <scope>NUCLEOTIDE SEQUENCE [LARGE SCALE GENOMIC DNA]</scope>
    <source>
        <strain evidence="2">NCTC 10199</strain>
    </source>
</reference>
<evidence type="ECO:0000313" key="2">
    <source>
        <dbReference type="Proteomes" id="UP000249865"/>
    </source>
</evidence>
<sequence length="294" mass="34602">MKEKKNTWRILTASLVIYGVLNVAIIGTTLYTAYKTIELSSSIDSNRKRKLLEDNKDFLNGSKVIFVHGIPSYKLTYQQLKSEVTDAKMFYLKYKDIFNGIRDAYNIYIRYAEGDLNKILTSLNDYRRTMFTEDNKMFNIPRISEENIRMELKYVKEYNEMKKLLKTFDSNLFEQYMPLLEENLYQDKWVNVNGLWEPKADTDLKQNVLFATSKDNIRVCIVNFEALVELKESEKYTSATEEVRTKFDSLMNQFFDYFTENKKLKMIPSDSELIRLGFILTQAKSLLNTPSTTE</sequence>
<dbReference type="KEGG" id="mclo:DK849_00395"/>
<keyword evidence="2" id="KW-1185">Reference proteome</keyword>
<proteinExistence type="predicted"/>
<dbReference type="EMBL" id="CP030103">
    <property type="protein sequence ID" value="AWX42548.1"/>
    <property type="molecule type" value="Genomic_DNA"/>
</dbReference>
<dbReference type="Proteomes" id="UP000249865">
    <property type="component" value="Chromosome"/>
</dbReference>
<evidence type="ECO:0000313" key="1">
    <source>
        <dbReference type="EMBL" id="AWX42548.1"/>
    </source>
</evidence>
<name>A0A2Z4LM54_9BACT</name>
<dbReference type="AlphaFoldDB" id="A0A2Z4LM54"/>
<organism evidence="1 2">
    <name type="scientific">Metamycoplasma cloacale</name>
    <dbReference type="NCBI Taxonomy" id="92401"/>
    <lineage>
        <taxon>Bacteria</taxon>
        <taxon>Bacillati</taxon>
        <taxon>Mycoplasmatota</taxon>
        <taxon>Mycoplasmoidales</taxon>
        <taxon>Metamycoplasmataceae</taxon>
        <taxon>Metamycoplasma</taxon>
    </lineage>
</organism>
<gene>
    <name evidence="1" type="ORF">DK849_00395</name>
</gene>